<gene>
    <name evidence="1" type="ORF">REH74_025545</name>
</gene>
<proteinExistence type="predicted"/>
<protein>
    <submittedName>
        <fullName evidence="1">GNAT family N-acetyltransferase</fullName>
        <ecNumber evidence="1">2.3.-.-</ecNumber>
    </submittedName>
</protein>
<evidence type="ECO:0000313" key="1">
    <source>
        <dbReference type="EMBL" id="MGI1900894.1"/>
    </source>
</evidence>
<organism evidence="1 2">
    <name type="scientific">Vibrio campbellii</name>
    <dbReference type="NCBI Taxonomy" id="680"/>
    <lineage>
        <taxon>Bacteria</taxon>
        <taxon>Pseudomonadati</taxon>
        <taxon>Pseudomonadota</taxon>
        <taxon>Gammaproteobacteria</taxon>
        <taxon>Vibrionales</taxon>
        <taxon>Vibrionaceae</taxon>
        <taxon>Vibrio</taxon>
    </lineage>
</organism>
<accession>A0ACC7RGD6</accession>
<sequence>MIEVVNVTFEGENEQHIRSIRERVFINEQAISPEIEFDGLDHVAMHSLILCNGEPVGTGRILADGHIGRIAILSDFRGQGLGAKIVLSLVQEAENKGYPRVYLGAQKHAIDFYAKLGFTPFGDEFLSAGIVHLSSIHISEPTR</sequence>
<dbReference type="EC" id="2.3.-.-" evidence="1"/>
<feature type="non-terminal residue" evidence="1">
    <location>
        <position position="143"/>
    </location>
</feature>
<name>A0ACC7RGD6_9VIBR</name>
<keyword evidence="1" id="KW-0012">Acyltransferase</keyword>
<keyword evidence="1" id="KW-0808">Transferase</keyword>
<comment type="caution">
    <text evidence="1">The sequence shown here is derived from an EMBL/GenBank/DDBJ whole genome shotgun (WGS) entry which is preliminary data.</text>
</comment>
<reference evidence="1" key="1">
    <citation type="submission" date="2024-11" db="EMBL/GenBank/DDBJ databases">
        <title>Identification of new Vibrio campbellii strains harboring the pVA1 plasmid isolated from Penaeus vannamei postlarvae affected by outbreaks of acute hepatopancreatic necrosis disease (AHPND) in Mexico.</title>
        <authorList>
            <person name="Gomez-Gil B."/>
            <person name="Enciso-Ibarra J."/>
        </authorList>
    </citation>
    <scope>NUCLEOTIDE SEQUENCE</scope>
    <source>
        <strain evidence="1">M270204</strain>
    </source>
</reference>
<dbReference type="Proteomes" id="UP001354073">
    <property type="component" value="Unassembled WGS sequence"/>
</dbReference>
<evidence type="ECO:0000313" key="2">
    <source>
        <dbReference type="Proteomes" id="UP001354073"/>
    </source>
</evidence>
<dbReference type="EMBL" id="JAVHXJ020000258">
    <property type="protein sequence ID" value="MGI1900894.1"/>
    <property type="molecule type" value="Genomic_DNA"/>
</dbReference>